<dbReference type="Gene3D" id="3.40.190.10">
    <property type="entry name" value="Periplasmic binding protein-like II"/>
    <property type="match status" value="1"/>
</dbReference>
<proteinExistence type="inferred from homology"/>
<dbReference type="InterPro" id="IPR005064">
    <property type="entry name" value="BUG"/>
</dbReference>
<dbReference type="Proteomes" id="UP000436483">
    <property type="component" value="Unassembled WGS sequence"/>
</dbReference>
<accession>A0A7X3MVY5</accession>
<dbReference type="InterPro" id="IPR042100">
    <property type="entry name" value="Bug_dom1"/>
</dbReference>
<evidence type="ECO:0000256" key="1">
    <source>
        <dbReference type="ARBA" id="ARBA00006987"/>
    </source>
</evidence>
<organism evidence="3 4">
    <name type="scientific">Microvirga makkahensis</name>
    <dbReference type="NCBI Taxonomy" id="1128670"/>
    <lineage>
        <taxon>Bacteria</taxon>
        <taxon>Pseudomonadati</taxon>
        <taxon>Pseudomonadota</taxon>
        <taxon>Alphaproteobacteria</taxon>
        <taxon>Hyphomicrobiales</taxon>
        <taxon>Methylobacteriaceae</taxon>
        <taxon>Microvirga</taxon>
    </lineage>
</organism>
<sequence>MPFNPTRRSLLTALGAAPLVLRIKGAFAAAGFPEKTVNLVIWSGAGGALDTYGRQLAELLTKEAGWTVAVQNRPGGSGAVGVSTVLAQAPDGYNLLVCTGTLTFGIAQGLIPFKLEDLRYVRAMQAEPSSVAVRADSPLKTLDDFVTYMRDNPNKLRVGGHAPAGFHQFILFQLGKMGKFESGWIPHDASGKVPLSLLGGHMDVAIMTPSSGLSQVESGEVRLLGITTEERSHFFPKVPTFKEQGYDIVDSIWRGVAVHGKTPDDIVARIQEAIDKVEASRDWLDFQNREKQENINLGEKAFTQLVNRQLANQTEFLKSVGLVK</sequence>
<feature type="chain" id="PRO_5031080396" evidence="2">
    <location>
        <begin position="29"/>
        <end position="324"/>
    </location>
</feature>
<reference evidence="3 4" key="1">
    <citation type="submission" date="2019-12" db="EMBL/GenBank/DDBJ databases">
        <authorList>
            <person name="Yuan C.-G."/>
        </authorList>
    </citation>
    <scope>NUCLEOTIDE SEQUENCE [LARGE SCALE GENOMIC DNA]</scope>
    <source>
        <strain evidence="3 4">KCTC 23863</strain>
    </source>
</reference>
<comment type="caution">
    <text evidence="3">The sequence shown here is derived from an EMBL/GenBank/DDBJ whole genome shotgun (WGS) entry which is preliminary data.</text>
</comment>
<comment type="similarity">
    <text evidence="1">Belongs to the UPF0065 (bug) family.</text>
</comment>
<keyword evidence="4" id="KW-1185">Reference proteome</keyword>
<evidence type="ECO:0000256" key="2">
    <source>
        <dbReference type="SAM" id="SignalP"/>
    </source>
</evidence>
<dbReference type="AlphaFoldDB" id="A0A7X3MVY5"/>
<dbReference type="Pfam" id="PF03401">
    <property type="entry name" value="TctC"/>
    <property type="match status" value="1"/>
</dbReference>
<evidence type="ECO:0000313" key="3">
    <source>
        <dbReference type="EMBL" id="MXQ14246.1"/>
    </source>
</evidence>
<evidence type="ECO:0000313" key="4">
    <source>
        <dbReference type="Proteomes" id="UP000436483"/>
    </source>
</evidence>
<reference evidence="3 4" key="2">
    <citation type="submission" date="2020-01" db="EMBL/GenBank/DDBJ databases">
        <title>Microvirga sp. nov., an arsenate reduction bacterium isolated from Tibet hotspring sediments.</title>
        <authorList>
            <person name="Xian W.-D."/>
            <person name="Li W.-J."/>
        </authorList>
    </citation>
    <scope>NUCLEOTIDE SEQUENCE [LARGE SCALE GENOMIC DNA]</scope>
    <source>
        <strain evidence="3 4">KCTC 23863</strain>
    </source>
</reference>
<dbReference type="RefSeq" id="WP_160887971.1">
    <property type="nucleotide sequence ID" value="NZ_WURB01000029.1"/>
</dbReference>
<name>A0A7X3MVY5_9HYPH</name>
<dbReference type="PANTHER" id="PTHR42928:SF5">
    <property type="entry name" value="BLR1237 PROTEIN"/>
    <property type="match status" value="1"/>
</dbReference>
<feature type="signal peptide" evidence="2">
    <location>
        <begin position="1"/>
        <end position="28"/>
    </location>
</feature>
<dbReference type="PIRSF" id="PIRSF017082">
    <property type="entry name" value="YflP"/>
    <property type="match status" value="1"/>
</dbReference>
<protein>
    <submittedName>
        <fullName evidence="3">Tripartite tricarboxylate transporter substrate binding protein</fullName>
    </submittedName>
</protein>
<dbReference type="Gene3D" id="3.40.190.150">
    <property type="entry name" value="Bordetella uptake gene, domain 1"/>
    <property type="match status" value="1"/>
</dbReference>
<dbReference type="PANTHER" id="PTHR42928">
    <property type="entry name" value="TRICARBOXYLATE-BINDING PROTEIN"/>
    <property type="match status" value="1"/>
</dbReference>
<dbReference type="EMBL" id="WURB01000029">
    <property type="protein sequence ID" value="MXQ14246.1"/>
    <property type="molecule type" value="Genomic_DNA"/>
</dbReference>
<dbReference type="CDD" id="cd07012">
    <property type="entry name" value="PBP2_Bug_TTT"/>
    <property type="match status" value="1"/>
</dbReference>
<dbReference type="SUPFAM" id="SSF53850">
    <property type="entry name" value="Periplasmic binding protein-like II"/>
    <property type="match status" value="1"/>
</dbReference>
<keyword evidence="2" id="KW-0732">Signal</keyword>
<gene>
    <name evidence="3" type="ORF">GR328_22885</name>
</gene>
<dbReference type="OrthoDB" id="7243230at2"/>